<name>A0ABD0JMD7_9CAEN</name>
<comment type="caution">
    <text evidence="1">The sequence shown here is derived from an EMBL/GenBank/DDBJ whole genome shotgun (WGS) entry which is preliminary data.</text>
</comment>
<evidence type="ECO:0000313" key="2">
    <source>
        <dbReference type="Proteomes" id="UP001519460"/>
    </source>
</evidence>
<accession>A0ABD0JMD7</accession>
<dbReference type="EMBL" id="JACVVK020000391">
    <property type="protein sequence ID" value="KAK7475905.1"/>
    <property type="molecule type" value="Genomic_DNA"/>
</dbReference>
<keyword evidence="2" id="KW-1185">Reference proteome</keyword>
<dbReference type="AlphaFoldDB" id="A0ABD0JMD7"/>
<organism evidence="1 2">
    <name type="scientific">Batillaria attramentaria</name>
    <dbReference type="NCBI Taxonomy" id="370345"/>
    <lineage>
        <taxon>Eukaryota</taxon>
        <taxon>Metazoa</taxon>
        <taxon>Spiralia</taxon>
        <taxon>Lophotrochozoa</taxon>
        <taxon>Mollusca</taxon>
        <taxon>Gastropoda</taxon>
        <taxon>Caenogastropoda</taxon>
        <taxon>Sorbeoconcha</taxon>
        <taxon>Cerithioidea</taxon>
        <taxon>Batillariidae</taxon>
        <taxon>Batillaria</taxon>
    </lineage>
</organism>
<sequence length="164" mass="18687">MVEIVPVTQTRSDGETFNWLKATTSSTSFPATARTHINPSVSRSWMAIVHATDFHRNYQVLSKHTHVSPALCKHPNHCLNAPKLSALRFRFHVDGHIFSKHMYTSRSLSKYASHSMTVLRPPHCQELFQEQMWHCRPTTRTIFCKNVCLHLPHCPSTQAGLSAL</sequence>
<proteinExistence type="predicted"/>
<gene>
    <name evidence="1" type="ORF">BaRGS_00032873</name>
</gene>
<evidence type="ECO:0000313" key="1">
    <source>
        <dbReference type="EMBL" id="KAK7475905.1"/>
    </source>
</evidence>
<protein>
    <submittedName>
        <fullName evidence="1">Uncharacterized protein</fullName>
    </submittedName>
</protein>
<dbReference type="Proteomes" id="UP001519460">
    <property type="component" value="Unassembled WGS sequence"/>
</dbReference>
<reference evidence="1 2" key="1">
    <citation type="journal article" date="2023" name="Sci. Data">
        <title>Genome assembly of the Korean intertidal mud-creeper Batillaria attramentaria.</title>
        <authorList>
            <person name="Patra A.K."/>
            <person name="Ho P.T."/>
            <person name="Jun S."/>
            <person name="Lee S.J."/>
            <person name="Kim Y."/>
            <person name="Won Y.J."/>
        </authorList>
    </citation>
    <scope>NUCLEOTIDE SEQUENCE [LARGE SCALE GENOMIC DNA]</scope>
    <source>
        <strain evidence="1">Wonlab-2016</strain>
    </source>
</reference>